<dbReference type="Pfam" id="PF07690">
    <property type="entry name" value="MFS_1"/>
    <property type="match status" value="1"/>
</dbReference>
<name>A0A7C9PLS4_9MICO</name>
<accession>A0A7C9PLS4</accession>
<evidence type="ECO:0000259" key="6">
    <source>
        <dbReference type="PROSITE" id="PS50850"/>
    </source>
</evidence>
<evidence type="ECO:0000256" key="5">
    <source>
        <dbReference type="SAM" id="Phobius"/>
    </source>
</evidence>
<organism evidence="7 8">
    <name type="scientific">Galbitalea soli</name>
    <dbReference type="NCBI Taxonomy" id="1268042"/>
    <lineage>
        <taxon>Bacteria</taxon>
        <taxon>Bacillati</taxon>
        <taxon>Actinomycetota</taxon>
        <taxon>Actinomycetes</taxon>
        <taxon>Micrococcales</taxon>
        <taxon>Microbacteriaceae</taxon>
        <taxon>Galbitalea</taxon>
    </lineage>
</organism>
<reference evidence="7 8" key="1">
    <citation type="journal article" date="2014" name="Int. J. Syst. Evol. Microbiol.">
        <title>Description of Galbitalea soli gen. nov., sp. nov., and Frondihabitans sucicola sp. nov.</title>
        <authorList>
            <person name="Kim S.J."/>
            <person name="Lim J.M."/>
            <person name="Ahn J.H."/>
            <person name="Weon H.Y."/>
            <person name="Hamada M."/>
            <person name="Suzuki K."/>
            <person name="Ahn T.Y."/>
            <person name="Kwon S.W."/>
        </authorList>
    </citation>
    <scope>NUCLEOTIDE SEQUENCE [LARGE SCALE GENOMIC DNA]</scope>
    <source>
        <strain evidence="7 8">NBRC 108727</strain>
    </source>
</reference>
<feature type="transmembrane region" description="Helical" evidence="5">
    <location>
        <begin position="145"/>
        <end position="168"/>
    </location>
</feature>
<dbReference type="EMBL" id="JAAGWZ010000001">
    <property type="protein sequence ID" value="NEM90405.1"/>
    <property type="molecule type" value="Genomic_DNA"/>
</dbReference>
<dbReference type="Gene3D" id="1.20.1250.20">
    <property type="entry name" value="MFS general substrate transporter like domains"/>
    <property type="match status" value="2"/>
</dbReference>
<keyword evidence="2 5" id="KW-0812">Transmembrane</keyword>
<dbReference type="RefSeq" id="WP_163472057.1">
    <property type="nucleotide sequence ID" value="NZ_JAAGWZ010000001.1"/>
</dbReference>
<feature type="transmembrane region" description="Helical" evidence="5">
    <location>
        <begin position="58"/>
        <end position="79"/>
    </location>
</feature>
<feature type="transmembrane region" description="Helical" evidence="5">
    <location>
        <begin position="260"/>
        <end position="284"/>
    </location>
</feature>
<feature type="transmembrane region" description="Helical" evidence="5">
    <location>
        <begin position="380"/>
        <end position="402"/>
    </location>
</feature>
<dbReference type="PROSITE" id="PS50850">
    <property type="entry name" value="MFS"/>
    <property type="match status" value="1"/>
</dbReference>
<dbReference type="Proteomes" id="UP000479756">
    <property type="component" value="Unassembled WGS sequence"/>
</dbReference>
<feature type="transmembrane region" description="Helical" evidence="5">
    <location>
        <begin position="91"/>
        <end position="109"/>
    </location>
</feature>
<evidence type="ECO:0000313" key="7">
    <source>
        <dbReference type="EMBL" id="NEM90405.1"/>
    </source>
</evidence>
<dbReference type="SUPFAM" id="SSF103473">
    <property type="entry name" value="MFS general substrate transporter"/>
    <property type="match status" value="1"/>
</dbReference>
<evidence type="ECO:0000256" key="2">
    <source>
        <dbReference type="ARBA" id="ARBA00022692"/>
    </source>
</evidence>
<keyword evidence="4 5" id="KW-0472">Membrane</keyword>
<feature type="transmembrane region" description="Helical" evidence="5">
    <location>
        <begin position="226"/>
        <end position="248"/>
    </location>
</feature>
<comment type="subcellular location">
    <subcellularLocation>
        <location evidence="1">Cell membrane</location>
        <topology evidence="1">Multi-pass membrane protein</topology>
    </subcellularLocation>
</comment>
<dbReference type="GO" id="GO:0022857">
    <property type="term" value="F:transmembrane transporter activity"/>
    <property type="evidence" value="ECO:0007669"/>
    <property type="project" value="InterPro"/>
</dbReference>
<evidence type="ECO:0000313" key="8">
    <source>
        <dbReference type="Proteomes" id="UP000479756"/>
    </source>
</evidence>
<dbReference type="PANTHER" id="PTHR23523:SF2">
    <property type="entry name" value="2-NITROIMIDAZOLE TRANSPORTER"/>
    <property type="match status" value="1"/>
</dbReference>
<dbReference type="PANTHER" id="PTHR23523">
    <property type="match status" value="1"/>
</dbReference>
<dbReference type="InterPro" id="IPR052524">
    <property type="entry name" value="MFS_Cyanate_Porter"/>
</dbReference>
<evidence type="ECO:0000256" key="3">
    <source>
        <dbReference type="ARBA" id="ARBA00022989"/>
    </source>
</evidence>
<dbReference type="InterPro" id="IPR011701">
    <property type="entry name" value="MFS"/>
</dbReference>
<evidence type="ECO:0000256" key="1">
    <source>
        <dbReference type="ARBA" id="ARBA00004651"/>
    </source>
</evidence>
<keyword evidence="8" id="KW-1185">Reference proteome</keyword>
<gene>
    <name evidence="7" type="ORF">G3T37_03445</name>
</gene>
<feature type="transmembrane region" description="Helical" evidence="5">
    <location>
        <begin position="180"/>
        <end position="199"/>
    </location>
</feature>
<feature type="transmembrane region" description="Helical" evidence="5">
    <location>
        <begin position="115"/>
        <end position="133"/>
    </location>
</feature>
<comment type="caution">
    <text evidence="7">The sequence shown here is derived from an EMBL/GenBank/DDBJ whole genome shotgun (WGS) entry which is preliminary data.</text>
</comment>
<feature type="domain" description="Major facilitator superfamily (MFS) profile" evidence="6">
    <location>
        <begin position="21"/>
        <end position="406"/>
    </location>
</feature>
<dbReference type="AlphaFoldDB" id="A0A7C9PLS4"/>
<feature type="transmembrane region" description="Helical" evidence="5">
    <location>
        <begin position="291"/>
        <end position="311"/>
    </location>
</feature>
<dbReference type="InterPro" id="IPR020846">
    <property type="entry name" value="MFS_dom"/>
</dbReference>
<proteinExistence type="predicted"/>
<dbReference type="InterPro" id="IPR036259">
    <property type="entry name" value="MFS_trans_sf"/>
</dbReference>
<feature type="transmembrane region" description="Helical" evidence="5">
    <location>
        <begin position="350"/>
        <end position="374"/>
    </location>
</feature>
<evidence type="ECO:0000256" key="4">
    <source>
        <dbReference type="ARBA" id="ARBA00023136"/>
    </source>
</evidence>
<dbReference type="GO" id="GO:0005886">
    <property type="term" value="C:plasma membrane"/>
    <property type="evidence" value="ECO:0007669"/>
    <property type="project" value="UniProtKB-SubCell"/>
</dbReference>
<keyword evidence="3 5" id="KW-1133">Transmembrane helix</keyword>
<protein>
    <submittedName>
        <fullName evidence="7">MFS transporter</fullName>
    </submittedName>
</protein>
<feature type="transmembrane region" description="Helical" evidence="5">
    <location>
        <begin position="317"/>
        <end position="338"/>
    </location>
</feature>
<sequence length="422" mass="42988">MPADRSAPAAESPSPAPLWAGRTAALLGILLVALNLRTAVAAISPIVTQISADVPLGALLVGVIGSAPPVIFSLSGVVGPWVARRLGLERGLLVSVLAMIAGDAARVLATDAAVLVAGTGVIFAGVGVTNILLPPLVKRYFPDRIGLVTTLYTTLMSVSTALPALAAAPVSDAAGWRVSLLVWLVLVIPAALPWAALVVRRSRGAQGDAAASSVEHAGLRVWRSSVAWGIAGVFALAGLNAYALFAWLPSILVERSQVSPAVAGSLLALFAIMGFPAALVVPILAERMRSVAPLVFTGVALLVVGHLGLILLPTRGIVLWVVLGGLGPLLFPLALVLINARTRTHAGSVALSGFVQSIGYLIAALGPFLVGALHQATGEWITPLVVLLVLSALGVVPAILVARPRFVEDELAGVSPAVPAGG</sequence>